<reference evidence="2 3" key="1">
    <citation type="submission" date="2017-12" db="EMBL/GenBank/DDBJ databases">
        <title>The draft genome sequence of Brumimicrobium saltpan LHR20.</title>
        <authorList>
            <person name="Do Z.-J."/>
            <person name="Luo H.-R."/>
        </authorList>
    </citation>
    <scope>NUCLEOTIDE SEQUENCE [LARGE SCALE GENOMIC DNA]</scope>
    <source>
        <strain evidence="2 3">LHR20</strain>
    </source>
</reference>
<dbReference type="Gene3D" id="3.30.300.130">
    <property type="entry name" value="Fe-S cluster assembly (FSCA)"/>
    <property type="match status" value="1"/>
</dbReference>
<keyword evidence="3" id="KW-1185">Reference proteome</keyword>
<proteinExistence type="predicted"/>
<accession>A0A2I0R0D6</accession>
<evidence type="ECO:0000259" key="1">
    <source>
        <dbReference type="Pfam" id="PF01106"/>
    </source>
</evidence>
<dbReference type="RefSeq" id="WP_101335446.1">
    <property type="nucleotide sequence ID" value="NZ_PJNI01000017.1"/>
</dbReference>
<name>A0A2I0R0D6_9FLAO</name>
<dbReference type="Proteomes" id="UP000236654">
    <property type="component" value="Unassembled WGS sequence"/>
</dbReference>
<dbReference type="PANTHER" id="PTHR11178">
    <property type="entry name" value="IRON-SULFUR CLUSTER SCAFFOLD PROTEIN NFU-RELATED"/>
    <property type="match status" value="1"/>
</dbReference>
<dbReference type="SUPFAM" id="SSF117916">
    <property type="entry name" value="Fe-S cluster assembly (FSCA) domain-like"/>
    <property type="match status" value="1"/>
</dbReference>
<dbReference type="Pfam" id="PF01106">
    <property type="entry name" value="NifU"/>
    <property type="match status" value="1"/>
</dbReference>
<dbReference type="InterPro" id="IPR001075">
    <property type="entry name" value="NIF_FeS_clus_asmbl_NifU_C"/>
</dbReference>
<dbReference type="EMBL" id="PJNI01000017">
    <property type="protein sequence ID" value="PKR79850.1"/>
    <property type="molecule type" value="Genomic_DNA"/>
</dbReference>
<gene>
    <name evidence="2" type="ORF">CW751_12905</name>
</gene>
<protein>
    <recommendedName>
        <fullName evidence="1">NIF system FeS cluster assembly NifU C-terminal domain-containing protein</fullName>
    </recommendedName>
</protein>
<sequence length="87" mass="9510">MEKGNEVLVNTVNEALTQLRPFLEQDGGDMELVEITDDMIVRVKLLGACKDCSMSAMTLKAGLEEAIKKVAPEVQKVEAVEESQTLS</sequence>
<feature type="domain" description="NIF system FeS cluster assembly NifU C-terminal" evidence="1">
    <location>
        <begin position="12"/>
        <end position="78"/>
    </location>
</feature>
<dbReference type="GO" id="GO:0051536">
    <property type="term" value="F:iron-sulfur cluster binding"/>
    <property type="evidence" value="ECO:0007669"/>
    <property type="project" value="InterPro"/>
</dbReference>
<evidence type="ECO:0000313" key="3">
    <source>
        <dbReference type="Proteomes" id="UP000236654"/>
    </source>
</evidence>
<comment type="caution">
    <text evidence="2">The sequence shown here is derived from an EMBL/GenBank/DDBJ whole genome shotgun (WGS) entry which is preliminary data.</text>
</comment>
<organism evidence="2 3">
    <name type="scientific">Brumimicrobium salinarum</name>
    <dbReference type="NCBI Taxonomy" id="2058658"/>
    <lineage>
        <taxon>Bacteria</taxon>
        <taxon>Pseudomonadati</taxon>
        <taxon>Bacteroidota</taxon>
        <taxon>Flavobacteriia</taxon>
        <taxon>Flavobacteriales</taxon>
        <taxon>Crocinitomicaceae</taxon>
        <taxon>Brumimicrobium</taxon>
    </lineage>
</organism>
<dbReference type="InterPro" id="IPR034904">
    <property type="entry name" value="FSCA_dom_sf"/>
</dbReference>
<evidence type="ECO:0000313" key="2">
    <source>
        <dbReference type="EMBL" id="PKR79850.1"/>
    </source>
</evidence>
<dbReference type="GO" id="GO:0005506">
    <property type="term" value="F:iron ion binding"/>
    <property type="evidence" value="ECO:0007669"/>
    <property type="project" value="InterPro"/>
</dbReference>
<dbReference type="AlphaFoldDB" id="A0A2I0R0D6"/>
<dbReference type="OrthoDB" id="9796965at2"/>
<dbReference type="GO" id="GO:0016226">
    <property type="term" value="P:iron-sulfur cluster assembly"/>
    <property type="evidence" value="ECO:0007669"/>
    <property type="project" value="InterPro"/>
</dbReference>